<evidence type="ECO:0000313" key="1">
    <source>
        <dbReference type="EMBL" id="PFH62331.1"/>
    </source>
</evidence>
<name>A0A2A9PMP4_OPHUN</name>
<accession>A0A2A9PMP4</accession>
<proteinExistence type="predicted"/>
<reference evidence="1 2" key="1">
    <citation type="journal article" date="2015" name="BMC Genomics">
        <title>Gene expression during zombie ant biting behavior reflects the complexity underlying fungal parasitic behavioral manipulation.</title>
        <authorList>
            <person name="de Bekker C."/>
            <person name="Ohm R.A."/>
            <person name="Loreto R.G."/>
            <person name="Sebastian A."/>
            <person name="Albert I."/>
            <person name="Merrow M."/>
            <person name="Brachmann A."/>
            <person name="Hughes D.P."/>
        </authorList>
    </citation>
    <scope>NUCLEOTIDE SEQUENCE [LARGE SCALE GENOMIC DNA]</scope>
    <source>
        <strain evidence="1 2">SC16a</strain>
    </source>
</reference>
<dbReference type="Proteomes" id="UP000037136">
    <property type="component" value="Unassembled WGS sequence"/>
</dbReference>
<evidence type="ECO:0000313" key="2">
    <source>
        <dbReference type="Proteomes" id="UP000037136"/>
    </source>
</evidence>
<dbReference type="AlphaFoldDB" id="A0A2A9PMP4"/>
<comment type="caution">
    <text evidence="1">The sequence shown here is derived from an EMBL/GenBank/DDBJ whole genome shotgun (WGS) entry which is preliminary data.</text>
</comment>
<organism evidence="1 2">
    <name type="scientific">Ophiocordyceps unilateralis</name>
    <name type="common">Zombie-ant fungus</name>
    <name type="synonym">Torrubia unilateralis</name>
    <dbReference type="NCBI Taxonomy" id="268505"/>
    <lineage>
        <taxon>Eukaryota</taxon>
        <taxon>Fungi</taxon>
        <taxon>Dikarya</taxon>
        <taxon>Ascomycota</taxon>
        <taxon>Pezizomycotina</taxon>
        <taxon>Sordariomycetes</taxon>
        <taxon>Hypocreomycetidae</taxon>
        <taxon>Hypocreales</taxon>
        <taxon>Ophiocordycipitaceae</taxon>
        <taxon>Ophiocordyceps</taxon>
    </lineage>
</organism>
<dbReference type="EMBL" id="LAZP02000032">
    <property type="protein sequence ID" value="PFH62331.1"/>
    <property type="molecule type" value="Genomic_DNA"/>
</dbReference>
<keyword evidence="2" id="KW-1185">Reference proteome</keyword>
<sequence>MMPSDSSSKQTWTQRRWAIPPPRETQNRRLYVASLLPPDIVGQRGIPSRTPDYFSCIFGSSVPPPEIHQRSIAAYREAKLAVKRFKAVSSRCRLSGQPYIYEVPRGNRTYDWDWENVYTLEPAWINPYETQTVRYARAGGPLEWKQVEKQEAADDEPVFIVSMATPEFSMEAGIPPIEENHGGCTTEFRLPVPGTTRSWIVGFRDEKRAVDAFLKLRKSECPYTYFYIYSVRSGPHVFPVSDRQGLPKGSDAVVTNATNWLGTSNSGLLRYARLPLNGMTSALSIKEIGELIREATWVRQNATDQDLEEALGPRQDCSAAEADQLVAKRLNKFFKMMEHQDYSSMAGPQEVARRLQLPVSELTDSERLDNTACAISLRERPIDFNIAPGARGVVVKGDCCRLRDKLQEILQQHRTVTRPSRSASLPIESSAVNTRTCTHFSQLSLGFQLHNDSKNDGTRDTVQVSIGNADSERIVGIARHPQPGFHAWTKLNLETMFDESVVAKSEMTHIGIGSMLPRDFTRDDLQDGWYFQGLKLRGHCAGSSLVLEVDKFASVNKWLERPAKSSAAFVWGGSIKEDDWHVTGCSRFNSLHVHLVISSLPGSDTGDDILIHFNNGSRATDTLLMRSPRLGAQTDKQIDLATTFGSHTVSVEDVQSFEIYSKAPVANYNHGTTAGGGWRSGGRGWRSGGVSLRGQCASSRSWVAFWGSKETHYRDRIDGHDTSLVLRHKVSAEDWEWSRWGQSTQQGMTIPV</sequence>
<gene>
    <name evidence="1" type="ORF">XA68_14058</name>
</gene>
<dbReference type="STRING" id="268505.A0A2A9PMP4"/>
<protein>
    <submittedName>
        <fullName evidence="1">Uncharacterized protein</fullName>
    </submittedName>
</protein>
<dbReference type="OrthoDB" id="4918374at2759"/>
<reference evidence="1 2" key="2">
    <citation type="journal article" date="2017" name="Sci. Rep.">
        <title>Ant-infecting Ophiocordyceps genomes reveal a high diversity of potential behavioral manipulation genes and a possible major role for enterotoxins.</title>
        <authorList>
            <person name="de Bekker C."/>
            <person name="Ohm R.A."/>
            <person name="Evans H.C."/>
            <person name="Brachmann A."/>
            <person name="Hughes D.P."/>
        </authorList>
    </citation>
    <scope>NUCLEOTIDE SEQUENCE [LARGE SCALE GENOMIC DNA]</scope>
    <source>
        <strain evidence="1 2">SC16a</strain>
    </source>
</reference>